<dbReference type="Pfam" id="PF02427">
    <property type="entry name" value="PSI_PsaE"/>
    <property type="match status" value="1"/>
</dbReference>
<keyword evidence="4" id="KW-0602">Photosynthesis</keyword>
<evidence type="ECO:0000256" key="4">
    <source>
        <dbReference type="ARBA" id="ARBA00022531"/>
    </source>
</evidence>
<dbReference type="InterPro" id="IPR003375">
    <property type="entry name" value="PSI_PsaE"/>
</dbReference>
<keyword evidence="9" id="KW-1185">Reference proteome</keyword>
<comment type="function">
    <text evidence="1">Stabilizes the interaction between PsaC and the PSI core, assists the docking of the ferredoxin to PSI and interacts with ferredoxin-NADP oxidoreductase.</text>
</comment>
<proteinExistence type="inferred from homology"/>
<keyword evidence="7" id="KW-0732">Signal</keyword>
<feature type="signal peptide" evidence="7">
    <location>
        <begin position="1"/>
        <end position="17"/>
    </location>
</feature>
<dbReference type="PANTHER" id="PTHR34549">
    <property type="entry name" value="PHOTOSYSTEM I REACTION CENTER SUBUNIT IV A, CHLOROPLASTIC-RELATED"/>
    <property type="match status" value="1"/>
</dbReference>
<evidence type="ECO:0000256" key="5">
    <source>
        <dbReference type="ARBA" id="ARBA00022836"/>
    </source>
</evidence>
<evidence type="ECO:0000313" key="8">
    <source>
        <dbReference type="EMBL" id="KOO32227.1"/>
    </source>
</evidence>
<evidence type="ECO:0000256" key="7">
    <source>
        <dbReference type="SAM" id="SignalP"/>
    </source>
</evidence>
<dbReference type="GO" id="GO:0015979">
    <property type="term" value="P:photosynthesis"/>
    <property type="evidence" value="ECO:0007669"/>
    <property type="project" value="UniProtKB-KW"/>
</dbReference>
<protein>
    <submittedName>
        <fullName evidence="8">Photosystem i reaction center subunit iv</fullName>
    </submittedName>
</protein>
<comment type="similarity">
    <text evidence="3">Belongs to the PsaE family.</text>
</comment>
<sequence>MRSMLLALLVASSEAFAFGPQAAFRTSVAPVVDMALTRGSIVRIMRPESYWYQETGSVATIAKSGDRYPVVVRFEKVNYAGVATNNFALDELVEVEGPPAKAE</sequence>
<dbReference type="EMBL" id="JWZX01001823">
    <property type="protein sequence ID" value="KOO32227.1"/>
    <property type="molecule type" value="Genomic_DNA"/>
</dbReference>
<comment type="caution">
    <text evidence="8">The sequence shown here is derived from an EMBL/GenBank/DDBJ whole genome shotgun (WGS) entry which is preliminary data.</text>
</comment>
<keyword evidence="5" id="KW-0603">Photosystem I</keyword>
<dbReference type="Proteomes" id="UP000037460">
    <property type="component" value="Unassembled WGS sequence"/>
</dbReference>
<keyword evidence="6" id="KW-0472">Membrane</keyword>
<dbReference type="NCBIfam" id="NF002745">
    <property type="entry name" value="PRK02749.1"/>
    <property type="match status" value="1"/>
</dbReference>
<dbReference type="GO" id="GO:0009538">
    <property type="term" value="C:photosystem I reaction center"/>
    <property type="evidence" value="ECO:0007669"/>
    <property type="project" value="InterPro"/>
</dbReference>
<dbReference type="InterPro" id="IPR008990">
    <property type="entry name" value="Elect_transpt_acc-like_dom_sf"/>
</dbReference>
<dbReference type="PANTHER" id="PTHR34549:SF2">
    <property type="entry name" value="PHOTOSYSTEM I SUBUNIT IV"/>
    <property type="match status" value="1"/>
</dbReference>
<reference evidence="9" key="1">
    <citation type="journal article" date="2015" name="PLoS Genet.">
        <title>Genome Sequence and Transcriptome Analyses of Chrysochromulina tobin: Metabolic Tools for Enhanced Algal Fitness in the Prominent Order Prymnesiales (Haptophyceae).</title>
        <authorList>
            <person name="Hovde B.T."/>
            <person name="Deodato C.R."/>
            <person name="Hunsperger H.M."/>
            <person name="Ryken S.A."/>
            <person name="Yost W."/>
            <person name="Jha R.K."/>
            <person name="Patterson J."/>
            <person name="Monnat R.J. Jr."/>
            <person name="Barlow S.B."/>
            <person name="Starkenburg S.R."/>
            <person name="Cattolico R.A."/>
        </authorList>
    </citation>
    <scope>NUCLEOTIDE SEQUENCE</scope>
    <source>
        <strain evidence="9">CCMP291</strain>
    </source>
</reference>
<dbReference type="AlphaFoldDB" id="A0A0M0K0U9"/>
<evidence type="ECO:0000256" key="1">
    <source>
        <dbReference type="ARBA" id="ARBA00001993"/>
    </source>
</evidence>
<organism evidence="8 9">
    <name type="scientific">Chrysochromulina tobinii</name>
    <dbReference type="NCBI Taxonomy" id="1460289"/>
    <lineage>
        <taxon>Eukaryota</taxon>
        <taxon>Haptista</taxon>
        <taxon>Haptophyta</taxon>
        <taxon>Prymnesiophyceae</taxon>
        <taxon>Prymnesiales</taxon>
        <taxon>Chrysochromulinaceae</taxon>
        <taxon>Chrysochromulina</taxon>
    </lineage>
</organism>
<name>A0A0M0K0U9_9EUKA</name>
<evidence type="ECO:0000256" key="3">
    <source>
        <dbReference type="ARBA" id="ARBA00007501"/>
    </source>
</evidence>
<dbReference type="SUPFAM" id="SSF50090">
    <property type="entry name" value="Electron transport accessory proteins"/>
    <property type="match status" value="1"/>
</dbReference>
<dbReference type="Gene3D" id="2.30.30.50">
    <property type="match status" value="1"/>
</dbReference>
<feature type="chain" id="PRO_5005602360" evidence="7">
    <location>
        <begin position="18"/>
        <end position="103"/>
    </location>
</feature>
<comment type="subcellular location">
    <subcellularLocation>
        <location evidence="2">Membrane</location>
        <topology evidence="2">Peripheral membrane protein</topology>
    </subcellularLocation>
</comment>
<gene>
    <name evidence="8" type="ORF">Ctob_011106</name>
</gene>
<evidence type="ECO:0000256" key="2">
    <source>
        <dbReference type="ARBA" id="ARBA00004170"/>
    </source>
</evidence>
<evidence type="ECO:0000313" key="9">
    <source>
        <dbReference type="Proteomes" id="UP000037460"/>
    </source>
</evidence>
<dbReference type="OrthoDB" id="2161449at2759"/>
<evidence type="ECO:0000256" key="6">
    <source>
        <dbReference type="ARBA" id="ARBA00023136"/>
    </source>
</evidence>
<accession>A0A0M0K0U9</accession>